<dbReference type="Proteomes" id="UP000054324">
    <property type="component" value="Unassembled WGS sequence"/>
</dbReference>
<sequence>MPTVSVPNFENEDLLSARLISFTTSNEHASVEYEPNTTTGTKYVNSNFNTSGCALTDSDVHGSNVVIRSPLHRNGSTPTMVTLQDRLLNGSPTDVLASTHSTGYVSGSCTPPPVHTLPGASGNFIPLHNHNGVPPYSALTSPCLSSKLNPGANVQQLLAYGNTRAKIFSDEKVHGEELTDTHDWMAVHSQLSTALESRECPLSLKRDPSASPDELPPAMFKDGDKSLAGACLKYLSLYELPTIIACAIIEFSLCSGTLLRFAQLIGGRPQYQQNKQNGEFTEHYCATSLLRNHLWPRMFTKSIINFITPEPLMASDVYDCICSLKRHRAPARDDLPPALFKDEGEVLSQRLSDLFACMWEKESIPDKWGESVIVPILKKKGAYPTYTLYYHQPIIEALSWPRRCATDAASCVIIPVLHPVSKPISPNTIRCKRQAVFELVGPHSHRYSQAEKETHYYYFIEYLRPFMTLSFFALSPLPADPPVMLHSD</sequence>
<accession>A0A074ZSE0</accession>
<evidence type="ECO:0000313" key="2">
    <source>
        <dbReference type="Proteomes" id="UP000054324"/>
    </source>
</evidence>
<dbReference type="GeneID" id="20317375"/>
<dbReference type="AlphaFoldDB" id="A0A074ZSE0"/>
<dbReference type="CTD" id="20317375"/>
<dbReference type="OrthoDB" id="6252399at2759"/>
<gene>
    <name evidence="1" type="ORF">T265_03188</name>
</gene>
<dbReference type="RefSeq" id="XP_009165871.1">
    <property type="nucleotide sequence ID" value="XM_009167607.1"/>
</dbReference>
<keyword evidence="2" id="KW-1185">Reference proteome</keyword>
<protein>
    <submittedName>
        <fullName evidence="1">Uncharacterized protein</fullName>
    </submittedName>
</protein>
<reference evidence="1 2" key="1">
    <citation type="submission" date="2013-11" db="EMBL/GenBank/DDBJ databases">
        <title>Opisthorchis viverrini - life in the bile duct.</title>
        <authorList>
            <person name="Young N.D."/>
            <person name="Nagarajan N."/>
            <person name="Lin S.J."/>
            <person name="Korhonen P.K."/>
            <person name="Jex A.R."/>
            <person name="Hall R.S."/>
            <person name="Safavi-Hemami H."/>
            <person name="Kaewkong W."/>
            <person name="Bertrand D."/>
            <person name="Gao S."/>
            <person name="Seet Q."/>
            <person name="Wongkham S."/>
            <person name="Teh B.T."/>
            <person name="Wongkham C."/>
            <person name="Intapan P.M."/>
            <person name="Maleewong W."/>
            <person name="Yang X."/>
            <person name="Hu M."/>
            <person name="Wang Z."/>
            <person name="Hofmann A."/>
            <person name="Sternberg P.W."/>
            <person name="Tan P."/>
            <person name="Wang J."/>
            <person name="Gasser R.B."/>
        </authorList>
    </citation>
    <scope>NUCLEOTIDE SEQUENCE [LARGE SCALE GENOMIC DNA]</scope>
</reference>
<dbReference type="KEGG" id="ovi:T265_03188"/>
<proteinExistence type="predicted"/>
<organism evidence="1 2">
    <name type="scientific">Opisthorchis viverrini</name>
    <name type="common">Southeast Asian liver fluke</name>
    <dbReference type="NCBI Taxonomy" id="6198"/>
    <lineage>
        <taxon>Eukaryota</taxon>
        <taxon>Metazoa</taxon>
        <taxon>Spiralia</taxon>
        <taxon>Lophotrochozoa</taxon>
        <taxon>Platyhelminthes</taxon>
        <taxon>Trematoda</taxon>
        <taxon>Digenea</taxon>
        <taxon>Opisthorchiida</taxon>
        <taxon>Opisthorchiata</taxon>
        <taxon>Opisthorchiidae</taxon>
        <taxon>Opisthorchis</taxon>
    </lineage>
</organism>
<evidence type="ECO:0000313" key="1">
    <source>
        <dbReference type="EMBL" id="KER30343.1"/>
    </source>
</evidence>
<dbReference type="EMBL" id="KL596662">
    <property type="protein sequence ID" value="KER30343.1"/>
    <property type="molecule type" value="Genomic_DNA"/>
</dbReference>
<name>A0A074ZSE0_OPIVI</name>